<dbReference type="AlphaFoldDB" id="A0A8D4VSX0"/>
<accession>A0A8D4VSX0</accession>
<sequence length="55" mass="6027">MTTRGKCLIALSVLAILGIGPIPTTSLLGFYIVLARPHWFKALVDKLYAENAGRR</sequence>
<evidence type="ECO:0000313" key="2">
    <source>
        <dbReference type="Proteomes" id="UP000824988"/>
    </source>
</evidence>
<reference evidence="1" key="1">
    <citation type="submission" date="2019-06" db="EMBL/GenBank/DDBJ databases">
        <title>Complete genome sequence of Methylogaea oryzae strain JCM16910.</title>
        <authorList>
            <person name="Asakawa S."/>
        </authorList>
    </citation>
    <scope>NUCLEOTIDE SEQUENCE</scope>
    <source>
        <strain evidence="1">E10</strain>
    </source>
</reference>
<dbReference type="RefSeq" id="WP_221047297.1">
    <property type="nucleotide sequence ID" value="NZ_AP019782.1"/>
</dbReference>
<dbReference type="Proteomes" id="UP000824988">
    <property type="component" value="Chromosome"/>
</dbReference>
<dbReference type="KEGG" id="moz:MoryE10_25880"/>
<dbReference type="EMBL" id="AP019782">
    <property type="protein sequence ID" value="BBL71982.1"/>
    <property type="molecule type" value="Genomic_DNA"/>
</dbReference>
<proteinExistence type="predicted"/>
<gene>
    <name evidence="1" type="ORF">MoryE10_25880</name>
</gene>
<name>A0A8D4VSX0_9GAMM</name>
<protein>
    <submittedName>
        <fullName evidence="1">Uncharacterized protein</fullName>
    </submittedName>
</protein>
<organism evidence="1 2">
    <name type="scientific">Methylogaea oryzae</name>
    <dbReference type="NCBI Taxonomy" id="1295382"/>
    <lineage>
        <taxon>Bacteria</taxon>
        <taxon>Pseudomonadati</taxon>
        <taxon>Pseudomonadota</taxon>
        <taxon>Gammaproteobacteria</taxon>
        <taxon>Methylococcales</taxon>
        <taxon>Methylococcaceae</taxon>
        <taxon>Methylogaea</taxon>
    </lineage>
</organism>
<keyword evidence="2" id="KW-1185">Reference proteome</keyword>
<evidence type="ECO:0000313" key="1">
    <source>
        <dbReference type="EMBL" id="BBL71982.1"/>
    </source>
</evidence>